<comment type="caution">
    <text evidence="1">The sequence shown here is derived from an EMBL/GenBank/DDBJ whole genome shotgun (WGS) entry which is preliminary data.</text>
</comment>
<evidence type="ECO:0000313" key="1">
    <source>
        <dbReference type="EMBL" id="MDC0681097.1"/>
    </source>
</evidence>
<name>A0ABT5C7F8_9BACT</name>
<dbReference type="RefSeq" id="WP_272098145.1">
    <property type="nucleotide sequence ID" value="NZ_JAQNDK010000003.1"/>
</dbReference>
<proteinExistence type="predicted"/>
<sequence length="441" mass="48618">MADRSMRAEHRDSLPAGVFELNLVEPSTSQLATLRIFGHIFEQSLAGGGIHEAKHHRLDSAIAAVTAFEHQLMKLLAAGFRHALPPPSLHADVESLIDEEPEEPTGYLLLAELLRASADPRGELIEIEAARLHADTPDLRRREEDLLRAHGGHLFGALDDVQRALPGTFSYENFLGFVREASVAGADAVALADGFEPPLLRADRRELGFDPRVDRPAPHTYAIHALRRLLHHPAGRFIRRLRIEVHAELEPFLSLLMEHGRIDRVSHLTVTSRAGGALGPSLPGLRALACYARSLGGWTAAPLLQLERVTVRWEAAQLSSVLAALSADQLPALQHLALWDAPLDAKSTSAMLDEPIMAQLRSLDLWSQITPQRGMYEALLTRRRDLAHLQRLVVPRHGAPADLVAQFADWPAVIWTDRIRAGLEEVDREAIAGFPLGGFLF</sequence>
<dbReference type="Gene3D" id="3.80.10.10">
    <property type="entry name" value="Ribonuclease Inhibitor"/>
    <property type="match status" value="1"/>
</dbReference>
<dbReference type="EMBL" id="JAQNDK010000003">
    <property type="protein sequence ID" value="MDC0681097.1"/>
    <property type="molecule type" value="Genomic_DNA"/>
</dbReference>
<accession>A0ABT5C7F8</accession>
<dbReference type="Proteomes" id="UP001217485">
    <property type="component" value="Unassembled WGS sequence"/>
</dbReference>
<keyword evidence="2" id="KW-1185">Reference proteome</keyword>
<organism evidence="1 2">
    <name type="scientific">Sorangium atrum</name>
    <dbReference type="NCBI Taxonomy" id="2995308"/>
    <lineage>
        <taxon>Bacteria</taxon>
        <taxon>Pseudomonadati</taxon>
        <taxon>Myxococcota</taxon>
        <taxon>Polyangia</taxon>
        <taxon>Polyangiales</taxon>
        <taxon>Polyangiaceae</taxon>
        <taxon>Sorangium</taxon>
    </lineage>
</organism>
<evidence type="ECO:0000313" key="2">
    <source>
        <dbReference type="Proteomes" id="UP001217485"/>
    </source>
</evidence>
<protein>
    <submittedName>
        <fullName evidence="1">Uncharacterized protein</fullName>
    </submittedName>
</protein>
<reference evidence="1 2" key="1">
    <citation type="submission" date="2023-01" db="EMBL/GenBank/DDBJ databases">
        <title>Minimal conservation of predation-associated metabolite biosynthetic gene clusters underscores biosynthetic potential of Myxococcota including descriptions for ten novel species: Archangium lansinium sp. nov., Myxococcus landrumus sp. nov., Nannocystis bai.</title>
        <authorList>
            <person name="Ahearne A."/>
            <person name="Stevens C."/>
            <person name="Dowd S."/>
        </authorList>
    </citation>
    <scope>NUCLEOTIDE SEQUENCE [LARGE SCALE GENOMIC DNA]</scope>
    <source>
        <strain evidence="1 2">WIWO2</strain>
    </source>
</reference>
<dbReference type="InterPro" id="IPR032675">
    <property type="entry name" value="LRR_dom_sf"/>
</dbReference>
<gene>
    <name evidence="1" type="ORF">POL72_25385</name>
</gene>